<evidence type="ECO:0000313" key="2">
    <source>
        <dbReference type="Proteomes" id="UP001292094"/>
    </source>
</evidence>
<gene>
    <name evidence="1" type="ORF">Pmani_006947</name>
</gene>
<dbReference type="EMBL" id="JAWZYT010000528">
    <property type="protein sequence ID" value="KAK4322304.1"/>
    <property type="molecule type" value="Genomic_DNA"/>
</dbReference>
<protein>
    <submittedName>
        <fullName evidence="1">Uncharacterized protein</fullName>
    </submittedName>
</protein>
<dbReference type="Proteomes" id="UP001292094">
    <property type="component" value="Unassembled WGS sequence"/>
</dbReference>
<organism evidence="1 2">
    <name type="scientific">Petrolisthes manimaculis</name>
    <dbReference type="NCBI Taxonomy" id="1843537"/>
    <lineage>
        <taxon>Eukaryota</taxon>
        <taxon>Metazoa</taxon>
        <taxon>Ecdysozoa</taxon>
        <taxon>Arthropoda</taxon>
        <taxon>Crustacea</taxon>
        <taxon>Multicrustacea</taxon>
        <taxon>Malacostraca</taxon>
        <taxon>Eumalacostraca</taxon>
        <taxon>Eucarida</taxon>
        <taxon>Decapoda</taxon>
        <taxon>Pleocyemata</taxon>
        <taxon>Anomura</taxon>
        <taxon>Galatheoidea</taxon>
        <taxon>Porcellanidae</taxon>
        <taxon>Petrolisthes</taxon>
    </lineage>
</organism>
<proteinExistence type="predicted"/>
<accession>A0AAE1Q9H8</accession>
<keyword evidence="2" id="KW-1185">Reference proteome</keyword>
<reference evidence="1" key="1">
    <citation type="submission" date="2023-11" db="EMBL/GenBank/DDBJ databases">
        <title>Genome assemblies of two species of porcelain crab, Petrolisthes cinctipes and Petrolisthes manimaculis (Anomura: Porcellanidae).</title>
        <authorList>
            <person name="Angst P."/>
        </authorList>
    </citation>
    <scope>NUCLEOTIDE SEQUENCE</scope>
    <source>
        <strain evidence="1">PB745_02</strain>
        <tissue evidence="1">Gill</tissue>
    </source>
</reference>
<comment type="caution">
    <text evidence="1">The sequence shown here is derived from an EMBL/GenBank/DDBJ whole genome shotgun (WGS) entry which is preliminary data.</text>
</comment>
<sequence length="116" mass="13156">MSQAVTEERSIGNYNVIQGVCDNIHPHGAARPDTFNNNNIRPPHLVRKAGDHYHYGQLSSTLITNSFVISTLSHKIDSHVLPVYVGLPHQHNLLYRGCVCEIAKDFKLQLEWKLQQ</sequence>
<name>A0AAE1Q9H8_9EUCA</name>
<evidence type="ECO:0000313" key="1">
    <source>
        <dbReference type="EMBL" id="KAK4322304.1"/>
    </source>
</evidence>
<dbReference type="AlphaFoldDB" id="A0AAE1Q9H8"/>